<feature type="transmembrane region" description="Helical" evidence="1">
    <location>
        <begin position="137"/>
        <end position="158"/>
    </location>
</feature>
<dbReference type="STRING" id="1802069.A2970_01280"/>
<proteinExistence type="predicted"/>
<gene>
    <name evidence="2" type="ORF">A2970_01280</name>
</gene>
<accession>A0A1F7JB71</accession>
<dbReference type="AlphaFoldDB" id="A0A1F7JB71"/>
<feature type="transmembrane region" description="Helical" evidence="1">
    <location>
        <begin position="255"/>
        <end position="271"/>
    </location>
</feature>
<keyword evidence="1" id="KW-0812">Transmembrane</keyword>
<comment type="caution">
    <text evidence="2">The sequence shown here is derived from an EMBL/GenBank/DDBJ whole genome shotgun (WGS) entry which is preliminary data.</text>
</comment>
<keyword evidence="1" id="KW-1133">Transmembrane helix</keyword>
<protein>
    <submittedName>
        <fullName evidence="2">Uncharacterized protein</fullName>
    </submittedName>
</protein>
<feature type="transmembrane region" description="Helical" evidence="1">
    <location>
        <begin position="49"/>
        <end position="66"/>
    </location>
</feature>
<feature type="transmembrane region" description="Helical" evidence="1">
    <location>
        <begin position="196"/>
        <end position="217"/>
    </location>
</feature>
<feature type="transmembrane region" description="Helical" evidence="1">
    <location>
        <begin position="78"/>
        <end position="98"/>
    </location>
</feature>
<feature type="transmembrane region" description="Helical" evidence="1">
    <location>
        <begin position="164"/>
        <end position="184"/>
    </location>
</feature>
<reference evidence="2 3" key="1">
    <citation type="journal article" date="2016" name="Nat. Commun.">
        <title>Thousands of microbial genomes shed light on interconnected biogeochemical processes in an aquifer system.</title>
        <authorList>
            <person name="Anantharaman K."/>
            <person name="Brown C.T."/>
            <person name="Hug L.A."/>
            <person name="Sharon I."/>
            <person name="Castelle C.J."/>
            <person name="Probst A.J."/>
            <person name="Thomas B.C."/>
            <person name="Singh A."/>
            <person name="Wilkins M.J."/>
            <person name="Karaoz U."/>
            <person name="Brodie E.L."/>
            <person name="Williams K.H."/>
            <person name="Hubbard S.S."/>
            <person name="Banfield J.F."/>
        </authorList>
    </citation>
    <scope>NUCLEOTIDE SEQUENCE [LARGE SCALE GENOMIC DNA]</scope>
</reference>
<organism evidence="2 3">
    <name type="scientific">Candidatus Roizmanbacteria bacterium RIFCSPLOWO2_01_FULL_44_13</name>
    <dbReference type="NCBI Taxonomy" id="1802069"/>
    <lineage>
        <taxon>Bacteria</taxon>
        <taxon>Candidatus Roizmaniibacteriota</taxon>
    </lineage>
</organism>
<feature type="transmembrane region" description="Helical" evidence="1">
    <location>
        <begin position="23"/>
        <end position="43"/>
    </location>
</feature>
<feature type="transmembrane region" description="Helical" evidence="1">
    <location>
        <begin position="104"/>
        <end position="125"/>
    </location>
</feature>
<evidence type="ECO:0000256" key="1">
    <source>
        <dbReference type="SAM" id="Phobius"/>
    </source>
</evidence>
<dbReference type="Proteomes" id="UP000178857">
    <property type="component" value="Unassembled WGS sequence"/>
</dbReference>
<dbReference type="EMBL" id="MGAT01000014">
    <property type="protein sequence ID" value="OGK52824.1"/>
    <property type="molecule type" value="Genomic_DNA"/>
</dbReference>
<name>A0A1F7JB71_9BACT</name>
<feature type="transmembrane region" description="Helical" evidence="1">
    <location>
        <begin position="223"/>
        <end position="243"/>
    </location>
</feature>
<evidence type="ECO:0000313" key="2">
    <source>
        <dbReference type="EMBL" id="OGK52824.1"/>
    </source>
</evidence>
<keyword evidence="1" id="KW-0472">Membrane</keyword>
<sequence>MKKFLRESRKEFQKRALKIDKRIRFAISAGALAVLMLLSTFFYFDRAFIFIPIIALTTYFLTYFSLAEGIEKMGWFEMFVMPVLVSISFYLFYFLFPVRWLTRIPFIIFYGISIYAAIVTSNIFNVGVEKSLGLYRAAFSINFLYQAIVSFLFFNLIFALQSAFILNGILTGAIGFLLSLNLFWSIRLKKYLEREVLLYAAFVGLVIGELALLISFLPLQVSVYSLFMAASYYSLAGLVYNYIDEKLFRETIREYILVFGFVLIITFLSLSW</sequence>
<evidence type="ECO:0000313" key="3">
    <source>
        <dbReference type="Proteomes" id="UP000178857"/>
    </source>
</evidence>